<feature type="active site" evidence="2">
    <location>
        <position position="54"/>
    </location>
</feature>
<gene>
    <name evidence="4" type="ORF">MKW94_029308</name>
</gene>
<sequence length="396" mass="44350">MLMASENSYDDGDYDFDFPVSPGGPYWKIPNPELVMQYFTVLKISGSPYVLLVDTGSSLTWIQCLPCDPCFNQVAAPIFDPRRSLTYKVRYCGDHTSYKSPCRGCNERGECTYSIVYGDKSYSRGVMGEEVCRFGLKNDIEMTFPMGCAHNSSRDGSFNGSDGVLGLGRGELSFASQIDRKYGFKKFSYCLLDKSMTAEPSVLSSLTFGPHVLDQENDVVYTPMIQNPNSPRHYFINLTSISVAGKLIPIQTTSLPHGILVDSGTVLTWLPRLTYEAVRDSYRDAALQLNWERVDDQYLETCYDLGAYIGERGIDWVTAPEVILYFAGYDDKAVEIKLRTQNVLFTYPWIRNDIYCLALLPSESEGTAILGNVQQQGIRVVYDNVQSAIGFDVLSC</sequence>
<reference evidence="4" key="1">
    <citation type="submission" date="2022-03" db="EMBL/GenBank/DDBJ databases">
        <title>A functionally conserved STORR gene fusion in Papaver species that diverged 16.8 million years ago.</title>
        <authorList>
            <person name="Catania T."/>
        </authorList>
    </citation>
    <scope>NUCLEOTIDE SEQUENCE</scope>
    <source>
        <strain evidence="4">S-191538</strain>
    </source>
</reference>
<name>A0AA41V1Z5_PAPNU</name>
<dbReference type="PROSITE" id="PS00141">
    <property type="entry name" value="ASP_PROTEASE"/>
    <property type="match status" value="1"/>
</dbReference>
<dbReference type="Proteomes" id="UP001177140">
    <property type="component" value="Unassembled WGS sequence"/>
</dbReference>
<comment type="similarity">
    <text evidence="1">Belongs to the peptidase A1 family.</text>
</comment>
<evidence type="ECO:0000256" key="2">
    <source>
        <dbReference type="PIRSR" id="PIRSR601461-1"/>
    </source>
</evidence>
<dbReference type="InterPro" id="IPR001461">
    <property type="entry name" value="Aspartic_peptidase_A1"/>
</dbReference>
<dbReference type="GO" id="GO:0004190">
    <property type="term" value="F:aspartic-type endopeptidase activity"/>
    <property type="evidence" value="ECO:0007669"/>
    <property type="project" value="InterPro"/>
</dbReference>
<evidence type="ECO:0000313" key="5">
    <source>
        <dbReference type="Proteomes" id="UP001177140"/>
    </source>
</evidence>
<dbReference type="InterPro" id="IPR033121">
    <property type="entry name" value="PEPTIDASE_A1"/>
</dbReference>
<dbReference type="PANTHER" id="PTHR13683">
    <property type="entry name" value="ASPARTYL PROTEASES"/>
    <property type="match status" value="1"/>
</dbReference>
<feature type="active site" evidence="2">
    <location>
        <position position="262"/>
    </location>
</feature>
<dbReference type="GO" id="GO:0006508">
    <property type="term" value="P:proteolysis"/>
    <property type="evidence" value="ECO:0007669"/>
    <property type="project" value="InterPro"/>
</dbReference>
<dbReference type="Pfam" id="PF14541">
    <property type="entry name" value="TAXi_C"/>
    <property type="match status" value="1"/>
</dbReference>
<dbReference type="InterPro" id="IPR001969">
    <property type="entry name" value="Aspartic_peptidase_AS"/>
</dbReference>
<feature type="domain" description="Peptidase A1" evidence="3">
    <location>
        <begin position="38"/>
        <end position="392"/>
    </location>
</feature>
<dbReference type="Pfam" id="PF14543">
    <property type="entry name" value="TAXi_N"/>
    <property type="match status" value="1"/>
</dbReference>
<evidence type="ECO:0000313" key="4">
    <source>
        <dbReference type="EMBL" id="MCL7028697.1"/>
    </source>
</evidence>
<accession>A0AA41V1Z5</accession>
<dbReference type="SUPFAM" id="SSF50630">
    <property type="entry name" value="Acid proteases"/>
    <property type="match status" value="1"/>
</dbReference>
<comment type="caution">
    <text evidence="4">The sequence shown here is derived from an EMBL/GenBank/DDBJ whole genome shotgun (WGS) entry which is preliminary data.</text>
</comment>
<evidence type="ECO:0000256" key="1">
    <source>
        <dbReference type="ARBA" id="ARBA00007447"/>
    </source>
</evidence>
<protein>
    <recommendedName>
        <fullName evidence="3">Peptidase A1 domain-containing protein</fullName>
    </recommendedName>
</protein>
<proteinExistence type="inferred from homology"/>
<dbReference type="InterPro" id="IPR032799">
    <property type="entry name" value="TAXi_C"/>
</dbReference>
<dbReference type="PROSITE" id="PS51767">
    <property type="entry name" value="PEPTIDASE_A1"/>
    <property type="match status" value="1"/>
</dbReference>
<dbReference type="PANTHER" id="PTHR13683:SF679">
    <property type="entry name" value="ASPARTYL PROTEASE FAMILY PROTEIN 2"/>
    <property type="match status" value="1"/>
</dbReference>
<dbReference type="EMBL" id="JAJJMA010082381">
    <property type="protein sequence ID" value="MCL7028697.1"/>
    <property type="molecule type" value="Genomic_DNA"/>
</dbReference>
<keyword evidence="5" id="KW-1185">Reference proteome</keyword>
<evidence type="ECO:0000259" key="3">
    <source>
        <dbReference type="PROSITE" id="PS51767"/>
    </source>
</evidence>
<dbReference type="Gene3D" id="2.40.70.10">
    <property type="entry name" value="Acid Proteases"/>
    <property type="match status" value="2"/>
</dbReference>
<dbReference type="InterPro" id="IPR032861">
    <property type="entry name" value="TAXi_N"/>
</dbReference>
<organism evidence="4 5">
    <name type="scientific">Papaver nudicaule</name>
    <name type="common">Iceland poppy</name>
    <dbReference type="NCBI Taxonomy" id="74823"/>
    <lineage>
        <taxon>Eukaryota</taxon>
        <taxon>Viridiplantae</taxon>
        <taxon>Streptophyta</taxon>
        <taxon>Embryophyta</taxon>
        <taxon>Tracheophyta</taxon>
        <taxon>Spermatophyta</taxon>
        <taxon>Magnoliopsida</taxon>
        <taxon>Ranunculales</taxon>
        <taxon>Papaveraceae</taxon>
        <taxon>Papaveroideae</taxon>
        <taxon>Papaver</taxon>
    </lineage>
</organism>
<dbReference type="InterPro" id="IPR021109">
    <property type="entry name" value="Peptidase_aspartic_dom_sf"/>
</dbReference>
<dbReference type="AlphaFoldDB" id="A0AA41V1Z5"/>